<dbReference type="VEuPathDB" id="TriTrypDB:C3747_8g504"/>
<dbReference type="VEuPathDB" id="TriTrypDB:TcCL_ESM10005"/>
<dbReference type="VEuPathDB" id="TriTrypDB:BCY84_02658"/>
<dbReference type="Pfam" id="PF03372">
    <property type="entry name" value="Exo_endo_phos"/>
    <property type="match status" value="1"/>
</dbReference>
<sequence length="432" mass="46548">MGTTTASPLENVPRSVGCGAARRFACSPTDRTAQSFHSGHFVGITRCSGVRKSRSPDEDGLVVAWQLIPSGLSSVKNIASAARLEQHPPDVVRFQETNTRSATAAKIYDYNGFIQSRTGRASGVAVLVRHSLPCERLTLPGTDLLETIAVRATPQGYPSICVVNLYSPPTATVQSSSFISTILRSGPAAIIAGDLNLHHGLRDSHTPSTTGGVDLSSTIIDMDFGLANDPAQATRITHRNVPSPDVAAYRVLRVTHWQSTPCMDSDHCLISYSVGMDEGIPRIANTLPRREKVTLALRKADWPDFISLCETLLAAASTCLGIRSGILRAAERHIPRGSRDSPKQSGRTKWNKPSPPQKQHTKRTRLLARRQPASSRIHPKSGGPKSSLTPWLRYASGSPRRKTWGLIQPEVTISSRRGGAAPSSPGIVCAPN</sequence>
<dbReference type="VEuPathDB" id="TriTrypDB:C4B63_1g232"/>
<evidence type="ECO:0000313" key="4">
    <source>
        <dbReference type="Proteomes" id="UP000246121"/>
    </source>
</evidence>
<dbReference type="VEuPathDB" id="TriTrypDB:TcCLB.511603.480"/>
<dbReference type="VEuPathDB" id="TriTrypDB:TcYC6_0039720"/>
<evidence type="ECO:0000313" key="3">
    <source>
        <dbReference type="EMBL" id="PWV03194.1"/>
    </source>
</evidence>
<feature type="region of interest" description="Disordered" evidence="1">
    <location>
        <begin position="333"/>
        <end position="432"/>
    </location>
</feature>
<reference evidence="3 4" key="1">
    <citation type="journal article" date="2018" name="Microb. Genom.">
        <title>Expanding an expanded genome: long-read sequencing of Trypanosoma cruzi.</title>
        <authorList>
            <person name="Berna L."/>
            <person name="Rodriguez M."/>
            <person name="Chiribao M.L."/>
            <person name="Parodi-Talice A."/>
            <person name="Pita S."/>
            <person name="Rijo G."/>
            <person name="Alvarez-Valin F."/>
            <person name="Robello C."/>
        </authorList>
    </citation>
    <scope>NUCLEOTIDE SEQUENCE [LARGE SCALE GENOMIC DNA]</scope>
    <source>
        <strain evidence="3 4">Dm28c</strain>
    </source>
</reference>
<dbReference type="AlphaFoldDB" id="A0A2V2W9E8"/>
<dbReference type="VEuPathDB" id="TriTrypDB:Tc_MARK_8171"/>
<dbReference type="VEuPathDB" id="TriTrypDB:TcG_12412"/>
<dbReference type="VEuPathDB" id="TriTrypDB:TCSYLVIO_008005"/>
<dbReference type="EMBL" id="PRFA01000001">
    <property type="protein sequence ID" value="PWV03194.1"/>
    <property type="molecule type" value="Genomic_DNA"/>
</dbReference>
<feature type="compositionally biased region" description="Basic and acidic residues" evidence="1">
    <location>
        <begin position="333"/>
        <end position="342"/>
    </location>
</feature>
<dbReference type="SUPFAM" id="SSF56219">
    <property type="entry name" value="DNase I-like"/>
    <property type="match status" value="1"/>
</dbReference>
<dbReference type="VEuPathDB" id="TriTrypDB:TCDM_10502"/>
<dbReference type="VEuPathDB" id="TriTrypDB:TcYC6_0038380"/>
<dbReference type="InterPro" id="IPR005135">
    <property type="entry name" value="Endo/exonuclease/phosphatase"/>
</dbReference>
<dbReference type="VEuPathDB" id="TriTrypDB:ECC02_004939"/>
<evidence type="ECO:0000259" key="2">
    <source>
        <dbReference type="Pfam" id="PF03372"/>
    </source>
</evidence>
<feature type="domain" description="Endonuclease/exonuclease/phosphatase" evidence="2">
    <location>
        <begin position="81"/>
        <end position="234"/>
    </location>
</feature>
<dbReference type="VEuPathDB" id="TriTrypDB:ECC02_012627"/>
<feature type="compositionally biased region" description="Basic residues" evidence="1">
    <location>
        <begin position="359"/>
        <end position="368"/>
    </location>
</feature>
<dbReference type="Gene3D" id="3.60.10.10">
    <property type="entry name" value="Endonuclease/exonuclease/phosphatase"/>
    <property type="match status" value="1"/>
</dbReference>
<dbReference type="VEuPathDB" id="TriTrypDB:Tc_MARK_7663"/>
<dbReference type="VEuPathDB" id="TriTrypDB:TcBrA4_0111430"/>
<organism evidence="3 4">
    <name type="scientific">Trypanosoma cruzi</name>
    <dbReference type="NCBI Taxonomy" id="5693"/>
    <lineage>
        <taxon>Eukaryota</taxon>
        <taxon>Discoba</taxon>
        <taxon>Euglenozoa</taxon>
        <taxon>Kinetoplastea</taxon>
        <taxon>Metakinetoplastina</taxon>
        <taxon>Trypanosomatida</taxon>
        <taxon>Trypanosomatidae</taxon>
        <taxon>Trypanosoma</taxon>
        <taxon>Schizotrypanum</taxon>
    </lineage>
</organism>
<gene>
    <name evidence="3" type="ORF">C4B63_1g232</name>
</gene>
<comment type="caution">
    <text evidence="3">The sequence shown here is derived from an EMBL/GenBank/DDBJ whole genome shotgun (WGS) entry which is preliminary data.</text>
</comment>
<protein>
    <recommendedName>
        <fullName evidence="2">Endonuclease/exonuclease/phosphatase domain-containing protein</fullName>
    </recommendedName>
</protein>
<dbReference type="InterPro" id="IPR036691">
    <property type="entry name" value="Endo/exonu/phosph_ase_sf"/>
</dbReference>
<accession>A0A2V2W9E8</accession>
<dbReference type="GO" id="GO:0003824">
    <property type="term" value="F:catalytic activity"/>
    <property type="evidence" value="ECO:0007669"/>
    <property type="project" value="InterPro"/>
</dbReference>
<dbReference type="VEuPathDB" id="TriTrypDB:TcCLB.510363.130"/>
<dbReference type="Proteomes" id="UP000246121">
    <property type="component" value="Unassembled WGS sequence"/>
</dbReference>
<name>A0A2V2W9E8_TRYCR</name>
<proteinExistence type="predicted"/>
<evidence type="ECO:0000256" key="1">
    <source>
        <dbReference type="SAM" id="MobiDB-lite"/>
    </source>
</evidence>